<name>A0A7M1SXE1_9MICO</name>
<dbReference type="Pfam" id="PF10103">
    <property type="entry name" value="Zincin_2"/>
    <property type="match status" value="1"/>
</dbReference>
<keyword evidence="1" id="KW-0645">Protease</keyword>
<dbReference type="InterPro" id="IPR042271">
    <property type="entry name" value="Zinicin_2_N"/>
</dbReference>
<evidence type="ECO:0000313" key="2">
    <source>
        <dbReference type="Proteomes" id="UP000593758"/>
    </source>
</evidence>
<keyword evidence="2" id="KW-1185">Reference proteome</keyword>
<proteinExistence type="predicted"/>
<dbReference type="InterPro" id="IPR018766">
    <property type="entry name" value="Zinicin_2"/>
</dbReference>
<gene>
    <name evidence="1" type="ORF">IM660_03630</name>
</gene>
<dbReference type="GO" id="GO:0006508">
    <property type="term" value="P:proteolysis"/>
    <property type="evidence" value="ECO:0007669"/>
    <property type="project" value="UniProtKB-KW"/>
</dbReference>
<dbReference type="SUPFAM" id="SSF55486">
    <property type="entry name" value="Metalloproteases ('zincins'), catalytic domain"/>
    <property type="match status" value="1"/>
</dbReference>
<reference evidence="1 2" key="1">
    <citation type="submission" date="2020-10" db="EMBL/GenBank/DDBJ databases">
        <title>Haloactinobacterium sp. RN3S43, a bacterium isolated from saline soil.</title>
        <authorList>
            <person name="Sun J.-Q."/>
        </authorList>
    </citation>
    <scope>NUCLEOTIDE SEQUENCE [LARGE SCALE GENOMIC DNA]</scope>
    <source>
        <strain evidence="1 2">RN3S43</strain>
    </source>
</reference>
<dbReference type="RefSeq" id="WP_193498065.1">
    <property type="nucleotide sequence ID" value="NZ_CP063169.1"/>
</dbReference>
<dbReference type="GO" id="GO:0008237">
    <property type="term" value="F:metallopeptidase activity"/>
    <property type="evidence" value="ECO:0007669"/>
    <property type="project" value="UniProtKB-KW"/>
</dbReference>
<dbReference type="Gene3D" id="1.20.150.30">
    <property type="entry name" value="Zincin-like metallopeptidase, N-terminal domain"/>
    <property type="match status" value="1"/>
</dbReference>
<dbReference type="InterPro" id="IPR022454">
    <property type="entry name" value="CHP03883_F420-assoc"/>
</dbReference>
<dbReference type="NCBIfam" id="TIGR03883">
    <property type="entry name" value="DUF2342_F420"/>
    <property type="match status" value="1"/>
</dbReference>
<accession>A0A7M1SXE1</accession>
<keyword evidence="1" id="KW-0482">Metalloprotease</keyword>
<dbReference type="PANTHER" id="PTHR39420:SF1">
    <property type="entry name" value="HYDROLASE"/>
    <property type="match status" value="1"/>
</dbReference>
<dbReference type="AlphaFoldDB" id="A0A7M1SXE1"/>
<protein>
    <submittedName>
        <fullName evidence="1">Zinc-dependent metalloprotease</fullName>
    </submittedName>
</protein>
<dbReference type="PANTHER" id="PTHR39420">
    <property type="match status" value="1"/>
</dbReference>
<dbReference type="EMBL" id="CP063169">
    <property type="protein sequence ID" value="QOR71402.1"/>
    <property type="molecule type" value="Genomic_DNA"/>
</dbReference>
<organism evidence="1 2">
    <name type="scientific">Ruania alkalisoli</name>
    <dbReference type="NCBI Taxonomy" id="2779775"/>
    <lineage>
        <taxon>Bacteria</taxon>
        <taxon>Bacillati</taxon>
        <taxon>Actinomycetota</taxon>
        <taxon>Actinomycetes</taxon>
        <taxon>Micrococcales</taxon>
        <taxon>Ruaniaceae</taxon>
        <taxon>Ruania</taxon>
    </lineage>
</organism>
<evidence type="ECO:0000313" key="1">
    <source>
        <dbReference type="EMBL" id="QOR71402.1"/>
    </source>
</evidence>
<sequence>MTQTAGRRDAVNWQLAASRAAAIVPAGPRVDRETLADFVAELRTCAAEAPAHVGAVTGLLEPALQAGAGPVYVVDRPRWAAANIAMLQGTVGDVLPRPSAMWGDRFAGEELGALLALLSAKVLGQYDPFTGRLVLVAPNILHVHRDIGADRRDFSMWVCLHEQTHALQFAAAPWLADHMRSTMRSLMTTVSDAENGGRRLQDLLRALPGVITGERKDAPAGALLDAVLTEDERDAVEESVAVMSLLEGHADVVMDAVGKRVVPSVKKIRKAFEKRRDGTGPLDLLLRRLLGLDAKLAQYRNGAVFVRAVVDQVGHEGFNAVWAAPEHLPRPGEIADPAAWVRRVHG</sequence>
<dbReference type="KEGG" id="halt:IM660_03630"/>
<dbReference type="NCBIfam" id="TIGR03624">
    <property type="entry name" value="putative hydrolase"/>
    <property type="match status" value="1"/>
</dbReference>
<keyword evidence="1" id="KW-0378">Hydrolase</keyword>
<dbReference type="Proteomes" id="UP000593758">
    <property type="component" value="Chromosome"/>
</dbReference>